<dbReference type="EMBL" id="CACRSY010000012">
    <property type="protein sequence ID" value="VYT11605.1"/>
    <property type="molecule type" value="Genomic_DNA"/>
</dbReference>
<dbReference type="Gene3D" id="2.30.24.10">
    <property type="entry name" value="CAT RNA-binding domain"/>
    <property type="match status" value="1"/>
</dbReference>
<keyword evidence="1" id="KW-0677">Repeat</keyword>
<dbReference type="SMART" id="SM01061">
    <property type="entry name" value="CAT_RBD"/>
    <property type="match status" value="1"/>
</dbReference>
<dbReference type="Pfam" id="PF00874">
    <property type="entry name" value="PRD"/>
    <property type="match status" value="2"/>
</dbReference>
<evidence type="ECO:0000256" key="1">
    <source>
        <dbReference type="ARBA" id="ARBA00022737"/>
    </source>
</evidence>
<dbReference type="InterPro" id="IPR036634">
    <property type="entry name" value="PRD_sf"/>
</dbReference>
<evidence type="ECO:0000259" key="2">
    <source>
        <dbReference type="PROSITE" id="PS51372"/>
    </source>
</evidence>
<dbReference type="InterPro" id="IPR004341">
    <property type="entry name" value="CAT_RNA-bd_dom"/>
</dbReference>
<dbReference type="RefSeq" id="WP_004222872.1">
    <property type="nucleotide sequence ID" value="NZ_CACRSY010000012.1"/>
</dbReference>
<evidence type="ECO:0000313" key="3">
    <source>
        <dbReference type="EMBL" id="VYT11605.1"/>
    </source>
</evidence>
<dbReference type="Gene3D" id="1.10.1790.10">
    <property type="entry name" value="PRD domain"/>
    <property type="match status" value="2"/>
</dbReference>
<accession>A0A6N2U0A3</accession>
<dbReference type="Pfam" id="PF03123">
    <property type="entry name" value="CAT_RBD"/>
    <property type="match status" value="1"/>
</dbReference>
<name>A0A6N2U0A3_BLAHA</name>
<sequence>MYCILKILNNNALLAKVKEDDSERILLGKGIGFGRKAGDEFTEIPGASVYTPVVREERNSTMNVVNTIDPVYIEAAGKIIEAAEQVFDTIKRDILLPLADHIAFAAKREQEKIFLSNPFVPDIKILFGKEYAVALKSREIIEKMTGYRISDDEAGFIALHIHSGLSDEQVSDTLKTTQIIDDCILMIEECLGDKIRQDSCAYIRLMSHLYYMVVRAKTGEAVNIELNDFIRCKYPKAGQISEVICHYIEKKLEKKLDKEEVGFLAIHIQRIM</sequence>
<gene>
    <name evidence="3" type="primary">bglG</name>
    <name evidence="3" type="ORF">BHLFYP23_00214</name>
</gene>
<dbReference type="InterPro" id="IPR036650">
    <property type="entry name" value="CAT_RNA-bd_dom_sf"/>
</dbReference>
<dbReference type="SUPFAM" id="SSF50151">
    <property type="entry name" value="SacY-like RNA-binding domain"/>
    <property type="match status" value="1"/>
</dbReference>
<dbReference type="GO" id="GO:0006355">
    <property type="term" value="P:regulation of DNA-templated transcription"/>
    <property type="evidence" value="ECO:0007669"/>
    <property type="project" value="InterPro"/>
</dbReference>
<dbReference type="PROSITE" id="PS51372">
    <property type="entry name" value="PRD_2"/>
    <property type="match status" value="2"/>
</dbReference>
<protein>
    <submittedName>
        <fullName evidence="3">Cryptic beta-glucoside bgl operon antiterminator</fullName>
    </submittedName>
</protein>
<dbReference type="PANTHER" id="PTHR30185">
    <property type="entry name" value="CRYPTIC BETA-GLUCOSIDE BGL OPERON ANTITERMINATOR"/>
    <property type="match status" value="1"/>
</dbReference>
<proteinExistence type="predicted"/>
<dbReference type="AlphaFoldDB" id="A0A6N2U0A3"/>
<dbReference type="InterPro" id="IPR011608">
    <property type="entry name" value="PRD"/>
</dbReference>
<organism evidence="3">
    <name type="scientific">Blautia hansenii</name>
    <name type="common">Ruminococcus hansenii</name>
    <dbReference type="NCBI Taxonomy" id="1322"/>
    <lineage>
        <taxon>Bacteria</taxon>
        <taxon>Bacillati</taxon>
        <taxon>Bacillota</taxon>
        <taxon>Clostridia</taxon>
        <taxon>Lachnospirales</taxon>
        <taxon>Lachnospiraceae</taxon>
        <taxon>Blautia</taxon>
    </lineage>
</organism>
<dbReference type="SUPFAM" id="SSF63520">
    <property type="entry name" value="PTS-regulatory domain, PRD"/>
    <property type="match status" value="2"/>
</dbReference>
<feature type="domain" description="PRD" evidence="2">
    <location>
        <begin position="171"/>
        <end position="272"/>
    </location>
</feature>
<dbReference type="InterPro" id="IPR050661">
    <property type="entry name" value="BglG_antiterminators"/>
</dbReference>
<reference evidence="3" key="1">
    <citation type="submission" date="2019-11" db="EMBL/GenBank/DDBJ databases">
        <authorList>
            <person name="Feng L."/>
        </authorList>
    </citation>
    <scope>NUCLEOTIDE SEQUENCE</scope>
    <source>
        <strain evidence="3">BhanseniiLFYP23</strain>
    </source>
</reference>
<dbReference type="GO" id="GO:0003723">
    <property type="term" value="F:RNA binding"/>
    <property type="evidence" value="ECO:0007669"/>
    <property type="project" value="InterPro"/>
</dbReference>
<dbReference type="PANTHER" id="PTHR30185:SF15">
    <property type="entry name" value="CRYPTIC BETA-GLUCOSIDE BGL OPERON ANTITERMINATOR"/>
    <property type="match status" value="1"/>
</dbReference>
<feature type="domain" description="PRD" evidence="2">
    <location>
        <begin position="67"/>
        <end position="170"/>
    </location>
</feature>